<evidence type="ECO:0000256" key="7">
    <source>
        <dbReference type="ARBA" id="ARBA00023239"/>
    </source>
</evidence>
<name>A0A1B2AA63_9SPHN</name>
<accession>A0A1B2AA63</accession>
<dbReference type="NCBIfam" id="TIGR01855">
    <property type="entry name" value="IMP_synth_hisH"/>
    <property type="match status" value="1"/>
</dbReference>
<organism evidence="12 13">
    <name type="scientific">Tsuneonella dongtanensis</name>
    <dbReference type="NCBI Taxonomy" id="692370"/>
    <lineage>
        <taxon>Bacteria</taxon>
        <taxon>Pseudomonadati</taxon>
        <taxon>Pseudomonadota</taxon>
        <taxon>Alphaproteobacteria</taxon>
        <taxon>Sphingomonadales</taxon>
        <taxon>Erythrobacteraceae</taxon>
        <taxon>Tsuneonella</taxon>
    </lineage>
</organism>
<dbReference type="EMBL" id="CP016591">
    <property type="protein sequence ID" value="ANY18945.1"/>
    <property type="molecule type" value="Genomic_DNA"/>
</dbReference>
<gene>
    <name evidence="12" type="primary">hisH1_1</name>
    <name evidence="12" type="ORF">A6F68_00410</name>
</gene>
<dbReference type="InterPro" id="IPR017926">
    <property type="entry name" value="GATASE"/>
</dbReference>
<dbReference type="InterPro" id="IPR010139">
    <property type="entry name" value="Imidazole-glycPsynth_HisH"/>
</dbReference>
<evidence type="ECO:0000256" key="6">
    <source>
        <dbReference type="ARBA" id="ARBA00023102"/>
    </source>
</evidence>
<feature type="active site" evidence="10">
    <location>
        <position position="190"/>
    </location>
</feature>
<dbReference type="AlphaFoldDB" id="A0A1B2AA63"/>
<evidence type="ECO:0000256" key="8">
    <source>
        <dbReference type="ARBA" id="ARBA00047838"/>
    </source>
</evidence>
<evidence type="ECO:0000313" key="12">
    <source>
        <dbReference type="EMBL" id="ANY18945.1"/>
    </source>
</evidence>
<comment type="catalytic activity">
    <reaction evidence="8">
        <text>5-[(5-phospho-1-deoxy-D-ribulos-1-ylimino)methylamino]-1-(5-phospho-beta-D-ribosyl)imidazole-4-carboxamide + L-glutamine = D-erythro-1-(imidazol-4-yl)glycerol 3-phosphate + 5-amino-1-(5-phospho-beta-D-ribosyl)imidazole-4-carboxamide + L-glutamate + H(+)</text>
        <dbReference type="Rhea" id="RHEA:24793"/>
        <dbReference type="ChEBI" id="CHEBI:15378"/>
        <dbReference type="ChEBI" id="CHEBI:29985"/>
        <dbReference type="ChEBI" id="CHEBI:58278"/>
        <dbReference type="ChEBI" id="CHEBI:58359"/>
        <dbReference type="ChEBI" id="CHEBI:58475"/>
        <dbReference type="ChEBI" id="CHEBI:58525"/>
        <dbReference type="EC" id="4.3.2.10"/>
    </reaction>
</comment>
<dbReference type="EC" id="2.4.2.-" evidence="12"/>
<dbReference type="PANTHER" id="PTHR42701">
    <property type="entry name" value="IMIDAZOLE GLYCEROL PHOSPHATE SYNTHASE SUBUNIT HISH"/>
    <property type="match status" value="1"/>
</dbReference>
<comment type="catalytic activity">
    <reaction evidence="9">
        <text>L-glutamine + H2O = L-glutamate + NH4(+)</text>
        <dbReference type="Rhea" id="RHEA:15889"/>
        <dbReference type="ChEBI" id="CHEBI:15377"/>
        <dbReference type="ChEBI" id="CHEBI:28938"/>
        <dbReference type="ChEBI" id="CHEBI:29985"/>
        <dbReference type="ChEBI" id="CHEBI:58359"/>
        <dbReference type="EC" id="3.5.1.2"/>
    </reaction>
</comment>
<comment type="subunit">
    <text evidence="2">Heterodimer of HisH and HisF.</text>
</comment>
<keyword evidence="12" id="KW-0808">Transferase</keyword>
<dbReference type="Proteomes" id="UP000092932">
    <property type="component" value="Chromosome"/>
</dbReference>
<dbReference type="STRING" id="692370.A6F68_00410"/>
<evidence type="ECO:0000313" key="13">
    <source>
        <dbReference type="Proteomes" id="UP000092932"/>
    </source>
</evidence>
<evidence type="ECO:0000256" key="2">
    <source>
        <dbReference type="ARBA" id="ARBA00011152"/>
    </source>
</evidence>
<reference evidence="12 13" key="1">
    <citation type="submission" date="2016-07" db="EMBL/GenBank/DDBJ databases">
        <title>Complete genome sequence of Altererythrobacter dongtanensis KCTC 22672, a type strain with esterase isolated from tidal flat.</title>
        <authorList>
            <person name="Cheng H."/>
            <person name="Wu Y.-H."/>
            <person name="Zhou P."/>
            <person name="Huo Y.-Y."/>
            <person name="Wang C.-S."/>
            <person name="Xu X.-W."/>
        </authorList>
    </citation>
    <scope>NUCLEOTIDE SEQUENCE [LARGE SCALE GENOMIC DNA]</scope>
    <source>
        <strain evidence="12 13">KCTC 22672</strain>
    </source>
</reference>
<evidence type="ECO:0000259" key="11">
    <source>
        <dbReference type="Pfam" id="PF00117"/>
    </source>
</evidence>
<evidence type="ECO:0000256" key="3">
    <source>
        <dbReference type="ARBA" id="ARBA00022605"/>
    </source>
</evidence>
<dbReference type="Pfam" id="PF00117">
    <property type="entry name" value="GATase"/>
    <property type="match status" value="1"/>
</dbReference>
<dbReference type="PANTHER" id="PTHR42701:SF1">
    <property type="entry name" value="IMIDAZOLE GLYCEROL PHOSPHATE SYNTHASE SUBUNIT HISH"/>
    <property type="match status" value="1"/>
</dbReference>
<dbReference type="GO" id="GO:0000105">
    <property type="term" value="P:L-histidine biosynthetic process"/>
    <property type="evidence" value="ECO:0007669"/>
    <property type="project" value="UniProtKB-UniPathway"/>
</dbReference>
<evidence type="ECO:0000256" key="10">
    <source>
        <dbReference type="PIRSR" id="PIRSR000495-1"/>
    </source>
</evidence>
<keyword evidence="7" id="KW-0456">Lyase</keyword>
<dbReference type="Gene3D" id="3.40.50.880">
    <property type="match status" value="1"/>
</dbReference>
<dbReference type="GO" id="GO:0016829">
    <property type="term" value="F:lyase activity"/>
    <property type="evidence" value="ECO:0007669"/>
    <property type="project" value="UniProtKB-KW"/>
</dbReference>
<keyword evidence="13" id="KW-1185">Reference proteome</keyword>
<dbReference type="KEGG" id="ado:A6F68_00410"/>
<dbReference type="RefSeq" id="WP_232308181.1">
    <property type="nucleotide sequence ID" value="NZ_CP016591.1"/>
</dbReference>
<dbReference type="InterPro" id="IPR029062">
    <property type="entry name" value="Class_I_gatase-like"/>
</dbReference>
<evidence type="ECO:0000256" key="1">
    <source>
        <dbReference type="ARBA" id="ARBA00005091"/>
    </source>
</evidence>
<evidence type="ECO:0000256" key="5">
    <source>
        <dbReference type="ARBA" id="ARBA00022962"/>
    </source>
</evidence>
<proteinExistence type="predicted"/>
<evidence type="ECO:0000256" key="4">
    <source>
        <dbReference type="ARBA" id="ARBA00022801"/>
    </source>
</evidence>
<dbReference type="UniPathway" id="UPA00031">
    <property type="reaction ID" value="UER00010"/>
</dbReference>
<keyword evidence="4" id="KW-0378">Hydrolase</keyword>
<feature type="active site" description="Nucleophile" evidence="10">
    <location>
        <position position="90"/>
    </location>
</feature>
<dbReference type="GO" id="GO:0000107">
    <property type="term" value="F:imidazoleglycerol-phosphate synthase activity"/>
    <property type="evidence" value="ECO:0007669"/>
    <property type="project" value="TreeGrafter"/>
</dbReference>
<dbReference type="SUPFAM" id="SSF52317">
    <property type="entry name" value="Class I glutamine amidotransferase-like"/>
    <property type="match status" value="1"/>
</dbReference>
<sequence>MRRILIKVTRRTVGIVDYGVGNHASVRQTLHAIGHRCRISSDPAVLAASDVIFLPGVGAFGAAMEALRNTGLAEFLQERGRAGQPFVGLCLGMQLLADAGHEYGYNAGLGLIPGEVIRLDQTPCHIGWNAVDAVTADSMFAPTDGRAMYFNHSFVFDTPPDYRALTARIDRPFTVGVRRENLVGLQFHPEKSQEDGRELLRNVIKGLCG</sequence>
<comment type="pathway">
    <text evidence="1">Amino-acid biosynthesis; L-histidine biosynthesis; L-histidine from 5-phospho-alpha-D-ribose 1-diphosphate: step 5/9.</text>
</comment>
<feature type="domain" description="Glutamine amidotransferase" evidence="11">
    <location>
        <begin position="15"/>
        <end position="203"/>
    </location>
</feature>
<keyword evidence="6" id="KW-0368">Histidine biosynthesis</keyword>
<keyword evidence="12" id="KW-0328">Glycosyltransferase</keyword>
<dbReference type="PIRSF" id="PIRSF000495">
    <property type="entry name" value="Amidotransf_hisH"/>
    <property type="match status" value="1"/>
</dbReference>
<feature type="active site" evidence="10">
    <location>
        <position position="188"/>
    </location>
</feature>
<protein>
    <submittedName>
        <fullName evidence="12">Imidazole glycerol phosphate synthase subunit HisH 1</fullName>
        <ecNumber evidence="12">2.4.2.-</ecNumber>
    </submittedName>
</protein>
<dbReference type="GO" id="GO:0004359">
    <property type="term" value="F:glutaminase activity"/>
    <property type="evidence" value="ECO:0007669"/>
    <property type="project" value="UniProtKB-EC"/>
</dbReference>
<evidence type="ECO:0000256" key="9">
    <source>
        <dbReference type="ARBA" id="ARBA00049534"/>
    </source>
</evidence>
<keyword evidence="5" id="KW-0315">Glutamine amidotransferase</keyword>
<dbReference type="PROSITE" id="PS51273">
    <property type="entry name" value="GATASE_TYPE_1"/>
    <property type="match status" value="1"/>
</dbReference>
<keyword evidence="3" id="KW-0028">Amino-acid biosynthesis</keyword>